<dbReference type="GO" id="GO:0005525">
    <property type="term" value="F:GTP binding"/>
    <property type="evidence" value="ECO:0007669"/>
    <property type="project" value="UniProtKB-KW"/>
</dbReference>
<evidence type="ECO:0000256" key="1">
    <source>
        <dbReference type="ARBA" id="ARBA00004370"/>
    </source>
</evidence>
<dbReference type="SUPFAM" id="SSF52540">
    <property type="entry name" value="P-loop containing nucleoside triphosphate hydrolases"/>
    <property type="match status" value="1"/>
</dbReference>
<evidence type="ECO:0000256" key="4">
    <source>
        <dbReference type="ARBA" id="ARBA00023134"/>
    </source>
</evidence>
<evidence type="ECO:0000313" key="9">
    <source>
        <dbReference type="Proteomes" id="UP000659438"/>
    </source>
</evidence>
<dbReference type="InterPro" id="IPR045063">
    <property type="entry name" value="Dynamin_N"/>
</dbReference>
<dbReference type="Pfam" id="PF00350">
    <property type="entry name" value="Dynamin_N"/>
    <property type="match status" value="1"/>
</dbReference>
<keyword evidence="4" id="KW-0342">GTP-binding</keyword>
<dbReference type="EMBL" id="JABWQX020000001">
    <property type="protein sequence ID" value="MBV4550181.1"/>
    <property type="molecule type" value="Genomic_DNA"/>
</dbReference>
<dbReference type="InterPro" id="IPR027094">
    <property type="entry name" value="Mitofusin_fam"/>
</dbReference>
<dbReference type="Proteomes" id="UP000659438">
    <property type="component" value="Unassembled WGS sequence"/>
</dbReference>
<evidence type="ECO:0000256" key="2">
    <source>
        <dbReference type="ARBA" id="ARBA00022741"/>
    </source>
</evidence>
<reference evidence="8" key="3">
    <citation type="submission" date="2021-06" db="EMBL/GenBank/DDBJ databases">
        <title>Updating the genus Pseudomonas: Description of 43 new species and partition of the Pseudomonas putida group.</title>
        <authorList>
            <person name="Girard L."/>
            <person name="Lood C."/>
            <person name="Vandamme P."/>
            <person name="Rokni-Zadeh H."/>
            <person name="Van Noort V."/>
            <person name="Hofte M."/>
            <person name="Lavigne R."/>
            <person name="De Mot R."/>
        </authorList>
    </citation>
    <scope>NUCLEOTIDE SEQUENCE</scope>
    <source>
        <strain evidence="8">SWRI102</strain>
    </source>
</reference>
<evidence type="ECO:0000313" key="8">
    <source>
        <dbReference type="EMBL" id="MBV4550181.1"/>
    </source>
</evidence>
<keyword evidence="5" id="KW-0472">Membrane</keyword>
<keyword evidence="9" id="KW-1185">Reference proteome</keyword>
<dbReference type="RefSeq" id="WP_186639481.1">
    <property type="nucleotide sequence ID" value="NZ_JABWQX020000001.1"/>
</dbReference>
<sequence>MTAKTFTLASLTSHATVIDAEQLSSLKTLLDGLEVNLHAARESGRDLRIAVVGQMKAGKSSFLNAAFFGRDLLPKADTPMTAALTKIVYAPKAKAEVVFYSADDWADIEQRANEYPRAYAEAERKLREPPKSDSPFAKVLASPRARTAEEIDRHVPEAIRSSRELVEMTRRKGLDVHDYLGKTEVLDVAGGAENLAYALQEYVGSGGRFTAITKMSVLHVDDKRLQGLEIIDTPGFNDPVVSRGQITRSFLGQCDVIFLLSAVSQFLTSSDMAVLREQLPEAGIDEKAVFLVGSQRDLALRQDRGIAITASKLAERAPAEKRSAVRTGAMLQLLDKKMTDQASLTLEAQINQPGQDNKTRRILSAVKKSAPRFISSWAWLVAEHFNSLSEEDREQLDQLCTATGFAFEPNSLRQLSNITALRDEILAQREHKQHLIASKEQQLIEGVHNGTRERLQQIALSLQARSEQVRNGDIGELERIEQDMLRRMKGGKARLEGVFDEQLVKASQQFALLKTDIREQAQKYSRIQVVRETTTESYQVDTSWFGGFFGHDWETRCRDVVTTYASAQDAIEQVQVFALQTTKALQKAIIGCVDLDELRRKVGVAAMSLFDTGSADFDAELMLAEVNKSLRRITIPNVSFGDKDYSISIIKSFGSERVSESQINGLKEAQREAVAAIIRDLEGEVKSKVEAIENSLGSTGQTFVENMSRDIQQSLTHLREDIANKEQSIQQITAARQAVAKALAAL</sequence>
<dbReference type="GO" id="GO:0016020">
    <property type="term" value="C:membrane"/>
    <property type="evidence" value="ECO:0007669"/>
    <property type="project" value="UniProtKB-SubCell"/>
</dbReference>
<reference evidence="7" key="2">
    <citation type="submission" date="2020-07" db="EMBL/GenBank/DDBJ databases">
        <authorList>
            <person name="Lood C."/>
            <person name="Girard L."/>
        </authorList>
    </citation>
    <scope>NUCLEOTIDE SEQUENCE</scope>
    <source>
        <strain evidence="7">SWRI102</strain>
    </source>
</reference>
<dbReference type="GO" id="GO:0003924">
    <property type="term" value="F:GTPase activity"/>
    <property type="evidence" value="ECO:0007669"/>
    <property type="project" value="InterPro"/>
</dbReference>
<keyword evidence="3" id="KW-0378">Hydrolase</keyword>
<evidence type="ECO:0000313" key="7">
    <source>
        <dbReference type="EMBL" id="MBC3396874.1"/>
    </source>
</evidence>
<keyword evidence="2" id="KW-0547">Nucleotide-binding</keyword>
<evidence type="ECO:0000256" key="3">
    <source>
        <dbReference type="ARBA" id="ARBA00022801"/>
    </source>
</evidence>
<comment type="subcellular location">
    <subcellularLocation>
        <location evidence="1">Membrane</location>
    </subcellularLocation>
</comment>
<proteinExistence type="predicted"/>
<reference evidence="7 9" key="1">
    <citation type="journal article" date="2020" name="Microorganisms">
        <title>Reliable Identification of Environmental Pseudomonas Isolates Using the rpoD Gene.</title>
        <authorList>
            <consortium name="The Broad Institute Genome Sequencing Platform"/>
            <person name="Girard L."/>
            <person name="Lood C."/>
            <person name="Rokni-Zadeh H."/>
            <person name="van Noort V."/>
            <person name="Lavigne R."/>
            <person name="De Mot R."/>
        </authorList>
    </citation>
    <scope>NUCLEOTIDE SEQUENCE</scope>
    <source>
        <strain evidence="7 9">SWRI102</strain>
    </source>
</reference>
<accession>A0A923FQA3</accession>
<dbReference type="AlphaFoldDB" id="A0A923FQA3"/>
<dbReference type="EMBL" id="JABWQX010000005">
    <property type="protein sequence ID" value="MBC3396874.1"/>
    <property type="molecule type" value="Genomic_DNA"/>
</dbReference>
<comment type="caution">
    <text evidence="7">The sequence shown here is derived from an EMBL/GenBank/DDBJ whole genome shotgun (WGS) entry which is preliminary data.</text>
</comment>
<name>A0A923FQA3_9PSED</name>
<dbReference type="PANTHER" id="PTHR10465:SF0">
    <property type="entry name" value="SARCALUMENIN"/>
    <property type="match status" value="1"/>
</dbReference>
<evidence type="ECO:0000259" key="6">
    <source>
        <dbReference type="Pfam" id="PF00350"/>
    </source>
</evidence>
<dbReference type="InterPro" id="IPR027417">
    <property type="entry name" value="P-loop_NTPase"/>
</dbReference>
<gene>
    <name evidence="8" type="ORF">HU742_003370</name>
    <name evidence="7" type="ORF">HU742_16810</name>
</gene>
<evidence type="ECO:0000256" key="5">
    <source>
        <dbReference type="ARBA" id="ARBA00023136"/>
    </source>
</evidence>
<organism evidence="7">
    <name type="scientific">Pseudomonas marvdashtae</name>
    <dbReference type="NCBI Taxonomy" id="2745500"/>
    <lineage>
        <taxon>Bacteria</taxon>
        <taxon>Pseudomonadati</taxon>
        <taxon>Pseudomonadota</taxon>
        <taxon>Gammaproteobacteria</taxon>
        <taxon>Pseudomonadales</taxon>
        <taxon>Pseudomonadaceae</taxon>
        <taxon>Pseudomonas</taxon>
    </lineage>
</organism>
<feature type="domain" description="Dynamin N-terminal" evidence="6">
    <location>
        <begin position="49"/>
        <end position="279"/>
    </location>
</feature>
<dbReference type="PANTHER" id="PTHR10465">
    <property type="entry name" value="TRANSMEMBRANE GTPASE FZO1"/>
    <property type="match status" value="1"/>
</dbReference>
<dbReference type="Gene3D" id="3.40.50.300">
    <property type="entry name" value="P-loop containing nucleotide triphosphate hydrolases"/>
    <property type="match status" value="1"/>
</dbReference>
<protein>
    <submittedName>
        <fullName evidence="7">Dynamin family protein</fullName>
    </submittedName>
</protein>